<dbReference type="PANTHER" id="PTHR12606">
    <property type="entry name" value="SENTRIN/SUMO-SPECIFIC PROTEASE"/>
    <property type="match status" value="1"/>
</dbReference>
<dbReference type="InterPro" id="IPR003653">
    <property type="entry name" value="Peptidase_C48_C"/>
</dbReference>
<evidence type="ECO:0000256" key="3">
    <source>
        <dbReference type="ARBA" id="ARBA00022801"/>
    </source>
</evidence>
<keyword evidence="3" id="KW-0378">Hydrolase</keyword>
<evidence type="ECO:0000256" key="2">
    <source>
        <dbReference type="ARBA" id="ARBA00022670"/>
    </source>
</evidence>
<proteinExistence type="inferred from homology"/>
<dbReference type="Gene3D" id="3.40.395.10">
    <property type="entry name" value="Adenoviral Proteinase, Chain A"/>
    <property type="match status" value="1"/>
</dbReference>
<keyword evidence="2" id="KW-0645">Protease</keyword>
<dbReference type="PANTHER" id="PTHR12606:SF141">
    <property type="entry name" value="GH15225P-RELATED"/>
    <property type="match status" value="1"/>
</dbReference>
<evidence type="ECO:0000256" key="4">
    <source>
        <dbReference type="ARBA" id="ARBA00022807"/>
    </source>
</evidence>
<accession>A0A3P6TBB0</accession>
<dbReference type="Pfam" id="PF02902">
    <property type="entry name" value="Peptidase_C48"/>
    <property type="match status" value="1"/>
</dbReference>
<gene>
    <name evidence="6" type="ORF">CGOC_LOCUS5642</name>
</gene>
<keyword evidence="4" id="KW-0788">Thiol protease</keyword>
<dbReference type="AlphaFoldDB" id="A0A3P6TBB0"/>
<dbReference type="SUPFAM" id="SSF54001">
    <property type="entry name" value="Cysteine proteinases"/>
    <property type="match status" value="1"/>
</dbReference>
<reference evidence="6 7" key="1">
    <citation type="submission" date="2018-11" db="EMBL/GenBank/DDBJ databases">
        <authorList>
            <consortium name="Pathogen Informatics"/>
        </authorList>
    </citation>
    <scope>NUCLEOTIDE SEQUENCE [LARGE SCALE GENOMIC DNA]</scope>
</reference>
<dbReference type="PROSITE" id="PS50600">
    <property type="entry name" value="ULP_PROTEASE"/>
    <property type="match status" value="1"/>
</dbReference>
<keyword evidence="7" id="KW-1185">Reference proteome</keyword>
<evidence type="ECO:0000313" key="7">
    <source>
        <dbReference type="Proteomes" id="UP000271889"/>
    </source>
</evidence>
<sequence length="252" mass="29166">MQSHNTVRPQRKLTEELVSCLSGNSWLNDEVIYAFINIVANGTRFTPLDPCLIQTQDMFRIRGYPITDGELLFPLNMYGNHWSLAWLRPALKSIVLYDSLGHLYSYSPRLLPLQEREKLERTWRKITDRCLDVILIESNGVHVQEDSYNCGVFVCLYAERLCKEERTVQEVATPKFLDDYRQYIRNRITTSDMLCRTGELDHNGDLLCYIPGKEAGQARERTCAMPVPNVSLEPTHCQEVDVKKKAAKEYKD</sequence>
<comment type="similarity">
    <text evidence="1">Belongs to the peptidase C48 family.</text>
</comment>
<evidence type="ECO:0000313" key="6">
    <source>
        <dbReference type="EMBL" id="VDK63168.1"/>
    </source>
</evidence>
<name>A0A3P6TBB0_CYLGO</name>
<dbReference type="OrthoDB" id="1939479at2759"/>
<evidence type="ECO:0000259" key="5">
    <source>
        <dbReference type="PROSITE" id="PS50600"/>
    </source>
</evidence>
<dbReference type="GO" id="GO:0016926">
    <property type="term" value="P:protein desumoylation"/>
    <property type="evidence" value="ECO:0007669"/>
    <property type="project" value="TreeGrafter"/>
</dbReference>
<dbReference type="GO" id="GO:0005634">
    <property type="term" value="C:nucleus"/>
    <property type="evidence" value="ECO:0007669"/>
    <property type="project" value="TreeGrafter"/>
</dbReference>
<protein>
    <recommendedName>
        <fullName evidence="5">Ubiquitin-like protease family profile domain-containing protein</fullName>
    </recommendedName>
</protein>
<dbReference type="InterPro" id="IPR038765">
    <property type="entry name" value="Papain-like_cys_pep_sf"/>
</dbReference>
<dbReference type="GO" id="GO:0006508">
    <property type="term" value="P:proteolysis"/>
    <property type="evidence" value="ECO:0007669"/>
    <property type="project" value="UniProtKB-KW"/>
</dbReference>
<feature type="non-terminal residue" evidence="6">
    <location>
        <position position="252"/>
    </location>
</feature>
<feature type="domain" description="Ubiquitin-like protease family profile" evidence="5">
    <location>
        <begin position="1"/>
        <end position="161"/>
    </location>
</feature>
<organism evidence="6 7">
    <name type="scientific">Cylicostephanus goldi</name>
    <name type="common">Nematode worm</name>
    <dbReference type="NCBI Taxonomy" id="71465"/>
    <lineage>
        <taxon>Eukaryota</taxon>
        <taxon>Metazoa</taxon>
        <taxon>Ecdysozoa</taxon>
        <taxon>Nematoda</taxon>
        <taxon>Chromadorea</taxon>
        <taxon>Rhabditida</taxon>
        <taxon>Rhabditina</taxon>
        <taxon>Rhabditomorpha</taxon>
        <taxon>Strongyloidea</taxon>
        <taxon>Strongylidae</taxon>
        <taxon>Cylicostephanus</taxon>
    </lineage>
</organism>
<dbReference type="EMBL" id="UYRV01017400">
    <property type="protein sequence ID" value="VDK63168.1"/>
    <property type="molecule type" value="Genomic_DNA"/>
</dbReference>
<evidence type="ECO:0000256" key="1">
    <source>
        <dbReference type="ARBA" id="ARBA00005234"/>
    </source>
</evidence>
<dbReference type="Proteomes" id="UP000271889">
    <property type="component" value="Unassembled WGS sequence"/>
</dbReference>
<dbReference type="GO" id="GO:0016929">
    <property type="term" value="F:deSUMOylase activity"/>
    <property type="evidence" value="ECO:0007669"/>
    <property type="project" value="TreeGrafter"/>
</dbReference>